<dbReference type="EMBL" id="FNVO01000019">
    <property type="protein sequence ID" value="SEG86161.1"/>
    <property type="molecule type" value="Genomic_DNA"/>
</dbReference>
<dbReference type="AlphaFoldDB" id="A0A1H6DLZ0"/>
<reference evidence="3" key="1">
    <citation type="submission" date="2016-10" db="EMBL/GenBank/DDBJ databases">
        <authorList>
            <person name="Varghese N."/>
            <person name="Submissions S."/>
        </authorList>
    </citation>
    <scope>NUCLEOTIDE SEQUENCE [LARGE SCALE GENOMIC DNA]</scope>
    <source>
        <strain evidence="3">DSM 43163</strain>
    </source>
</reference>
<organism evidence="2 3">
    <name type="scientific">Thermomonospora echinospora</name>
    <dbReference type="NCBI Taxonomy" id="1992"/>
    <lineage>
        <taxon>Bacteria</taxon>
        <taxon>Bacillati</taxon>
        <taxon>Actinomycetota</taxon>
        <taxon>Actinomycetes</taxon>
        <taxon>Streptosporangiales</taxon>
        <taxon>Thermomonosporaceae</taxon>
        <taxon>Thermomonospora</taxon>
    </lineage>
</organism>
<dbReference type="Proteomes" id="UP000236723">
    <property type="component" value="Unassembled WGS sequence"/>
</dbReference>
<keyword evidence="3" id="KW-1185">Reference proteome</keyword>
<gene>
    <name evidence="2" type="ORF">SAMN04489712_1192</name>
</gene>
<dbReference type="PROSITE" id="PS51318">
    <property type="entry name" value="TAT"/>
    <property type="match status" value="1"/>
</dbReference>
<keyword evidence="1" id="KW-0732">Signal</keyword>
<feature type="signal peptide" evidence="1">
    <location>
        <begin position="1"/>
        <end position="30"/>
    </location>
</feature>
<protein>
    <recommendedName>
        <fullName evidence="4">Secreted protein</fullName>
    </recommendedName>
</protein>
<evidence type="ECO:0000313" key="2">
    <source>
        <dbReference type="EMBL" id="SEG86161.1"/>
    </source>
</evidence>
<sequence>MASRRSSLWGLPATAVAVSLVAGTPGSAQAAPVPGWRVVSVLPDPPNLRVRENWNDVAAIGPHHAWAVGTQEESRPGRTIRLPLISRWNGRVWQTFPAPKAPTTTNFWELTGVSATSPSNVWVAGDFNKGVAVARWNGSTWKTKTLPSGSAIHDILTLGPKNVWVLGLKTESHIKPWAAHYDGTRWKQVPLPHYPRTMSAVSAKNIWAVGSVYGDWGPTMMRWNGRSWRTVKPPAVKLPKGAHSYDLTDVVALGPRSAWATGRPYGPGEEAVAGAVLLRWNGERWSRDRLRLPGQHLEKIASDGAGGLWLVATGRRQADGTVKKYFLHYTGGKVTFHPMPTTPEGELYVADMVHIPKTGTV</sequence>
<accession>A0A1H6DLZ0</accession>
<evidence type="ECO:0000256" key="1">
    <source>
        <dbReference type="SAM" id="SignalP"/>
    </source>
</evidence>
<evidence type="ECO:0008006" key="4">
    <source>
        <dbReference type="Google" id="ProtNLM"/>
    </source>
</evidence>
<dbReference type="RefSeq" id="WP_146087579.1">
    <property type="nucleotide sequence ID" value="NZ_FNVO01000019.1"/>
</dbReference>
<evidence type="ECO:0000313" key="3">
    <source>
        <dbReference type="Proteomes" id="UP000236723"/>
    </source>
</evidence>
<dbReference type="OrthoDB" id="3515089at2"/>
<name>A0A1H6DLZ0_9ACTN</name>
<proteinExistence type="predicted"/>
<feature type="chain" id="PRO_5009296001" description="Secreted protein" evidence="1">
    <location>
        <begin position="31"/>
        <end position="361"/>
    </location>
</feature>
<dbReference type="InterPro" id="IPR006311">
    <property type="entry name" value="TAT_signal"/>
</dbReference>